<name>A0A2P2DZQ7_9LEPT</name>
<keyword evidence="1" id="KW-0732">Signal</keyword>
<evidence type="ECO:0000313" key="3">
    <source>
        <dbReference type="Proteomes" id="UP000245133"/>
    </source>
</evidence>
<dbReference type="PANTHER" id="PTHR43037">
    <property type="entry name" value="UNNAMED PRODUCT-RELATED"/>
    <property type="match status" value="1"/>
</dbReference>
<dbReference type="Gene3D" id="3.40.50.1820">
    <property type="entry name" value="alpha/beta hydrolase"/>
    <property type="match status" value="1"/>
</dbReference>
<dbReference type="GO" id="GO:0016787">
    <property type="term" value="F:hydrolase activity"/>
    <property type="evidence" value="ECO:0007669"/>
    <property type="project" value="UniProtKB-KW"/>
</dbReference>
<dbReference type="Pfam" id="PF00756">
    <property type="entry name" value="Esterase"/>
    <property type="match status" value="1"/>
</dbReference>
<protein>
    <submittedName>
        <fullName evidence="2">Alpha/beta hydrolase family protein</fullName>
    </submittedName>
</protein>
<sequence length="311" mass="35092">MKTCTWSILMICILFHCKSFFSPLSNYEREGKILVDGQTRTYLMHTPKEGYKMPLPLVVALHGRLGTGSILRKQSRLDELADEKKFIAVFPDGLQRSWADGRGNSPSDRNQVNDVLFIETLVKELVAEGIVDPKSVFLMGHSNGGFMAQRLALERPKLFRAVVSVSSQLSAFLVERKKQIAFHAISIGIMAGTEDPIVPYNGGYVNDGGEILGVEDSIDRWLEWNQCDKKAIARSESIQDEGIQYSIDEFLYTQCTAETKVKLFRLQSFGHAFPGEKPFFPVRILGNYSQKINGTRLIWEYFSSFLPKPPV</sequence>
<keyword evidence="2" id="KW-0378">Hydrolase</keyword>
<dbReference type="RefSeq" id="WP_108975561.1">
    <property type="nucleotide sequence ID" value="NZ_BFBB01000003.1"/>
</dbReference>
<dbReference type="PANTHER" id="PTHR43037:SF1">
    <property type="entry name" value="BLL1128 PROTEIN"/>
    <property type="match status" value="1"/>
</dbReference>
<dbReference type="Proteomes" id="UP000245133">
    <property type="component" value="Unassembled WGS sequence"/>
</dbReference>
<reference evidence="2 3" key="1">
    <citation type="submission" date="2018-02" db="EMBL/GenBank/DDBJ databases">
        <title>Novel Leptospira species isolated from soil and water in Japan.</title>
        <authorList>
            <person name="Nakao R."/>
            <person name="Masuzawa T."/>
        </authorList>
    </citation>
    <scope>NUCLEOTIDE SEQUENCE [LARGE SCALE GENOMIC DNA]</scope>
    <source>
        <strain evidence="2 3">YH101</strain>
    </source>
</reference>
<accession>A0A2P2DZQ7</accession>
<organism evidence="2 3">
    <name type="scientific">Leptospira ryugenii</name>
    <dbReference type="NCBI Taxonomy" id="1917863"/>
    <lineage>
        <taxon>Bacteria</taxon>
        <taxon>Pseudomonadati</taxon>
        <taxon>Spirochaetota</taxon>
        <taxon>Spirochaetia</taxon>
        <taxon>Leptospirales</taxon>
        <taxon>Leptospiraceae</taxon>
        <taxon>Leptospira</taxon>
    </lineage>
</organism>
<comment type="caution">
    <text evidence="2">The sequence shown here is derived from an EMBL/GenBank/DDBJ whole genome shotgun (WGS) entry which is preliminary data.</text>
</comment>
<dbReference type="InterPro" id="IPR000801">
    <property type="entry name" value="Esterase-like"/>
</dbReference>
<evidence type="ECO:0000256" key="1">
    <source>
        <dbReference type="ARBA" id="ARBA00022729"/>
    </source>
</evidence>
<dbReference type="InterPro" id="IPR029058">
    <property type="entry name" value="AB_hydrolase_fold"/>
</dbReference>
<gene>
    <name evidence="2" type="ORF">LPTSP4_16240</name>
</gene>
<evidence type="ECO:0000313" key="2">
    <source>
        <dbReference type="EMBL" id="GBF50100.1"/>
    </source>
</evidence>
<dbReference type="AlphaFoldDB" id="A0A2P2DZQ7"/>
<keyword evidence="3" id="KW-1185">Reference proteome</keyword>
<proteinExistence type="predicted"/>
<dbReference type="SUPFAM" id="SSF53474">
    <property type="entry name" value="alpha/beta-Hydrolases"/>
    <property type="match status" value="1"/>
</dbReference>
<dbReference type="OrthoDB" id="9767239at2"/>
<dbReference type="InterPro" id="IPR050955">
    <property type="entry name" value="Plant_Biomass_Hydrol_Est"/>
</dbReference>
<dbReference type="EMBL" id="BFBB01000003">
    <property type="protein sequence ID" value="GBF50100.1"/>
    <property type="molecule type" value="Genomic_DNA"/>
</dbReference>